<keyword evidence="1" id="KW-0175">Coiled coil</keyword>
<feature type="region of interest" description="Disordered" evidence="2">
    <location>
        <begin position="1"/>
        <end position="65"/>
    </location>
</feature>
<dbReference type="EMBL" id="CAMAPF010000012">
    <property type="protein sequence ID" value="CAH9066335.1"/>
    <property type="molecule type" value="Genomic_DNA"/>
</dbReference>
<evidence type="ECO:0000256" key="1">
    <source>
        <dbReference type="SAM" id="Coils"/>
    </source>
</evidence>
<evidence type="ECO:0000313" key="4">
    <source>
        <dbReference type="Proteomes" id="UP001152523"/>
    </source>
</evidence>
<comment type="caution">
    <text evidence="3">The sequence shown here is derived from an EMBL/GenBank/DDBJ whole genome shotgun (WGS) entry which is preliminary data.</text>
</comment>
<protein>
    <submittedName>
        <fullName evidence="3">Uncharacterized protein</fullName>
    </submittedName>
</protein>
<keyword evidence="4" id="KW-1185">Reference proteome</keyword>
<dbReference type="Proteomes" id="UP001152523">
    <property type="component" value="Unassembled WGS sequence"/>
</dbReference>
<evidence type="ECO:0000313" key="3">
    <source>
        <dbReference type="EMBL" id="CAH9066335.1"/>
    </source>
</evidence>
<sequence>MQVVFPAAENSQSLPSKCPVPSPAASSSSSRLGPTAHELLAMATRKKRAPTKLTGVPPKFPKHSESAVKDPDLVLPKSEAAASSKFQNLNLSFSPNFCSLKDGLSMKNEMSQLLLPSTPDLFNGLPPAGVLAVSSAYAFQSVQASLAAAERVAVLEKTLDELRRKETTLLSQLKENAQQIRGLINESSMQAAQNLKLSKRVQVLEAYGRRKRQEVTDAACYYVWKTRGELMKSFLAGETSNWEAEKDV</sequence>
<dbReference type="AlphaFoldDB" id="A0AAV0C3I8"/>
<reference evidence="3" key="1">
    <citation type="submission" date="2022-07" db="EMBL/GenBank/DDBJ databases">
        <authorList>
            <person name="Macas J."/>
            <person name="Novak P."/>
            <person name="Neumann P."/>
        </authorList>
    </citation>
    <scope>NUCLEOTIDE SEQUENCE</scope>
</reference>
<name>A0AAV0C3I8_9ASTE</name>
<evidence type="ECO:0000256" key="2">
    <source>
        <dbReference type="SAM" id="MobiDB-lite"/>
    </source>
</evidence>
<feature type="coiled-coil region" evidence="1">
    <location>
        <begin position="145"/>
        <end position="172"/>
    </location>
</feature>
<proteinExistence type="predicted"/>
<feature type="non-terminal residue" evidence="3">
    <location>
        <position position="248"/>
    </location>
</feature>
<accession>A0AAV0C3I8</accession>
<gene>
    <name evidence="3" type="ORF">CEPIT_LOCUS2413</name>
</gene>
<organism evidence="3 4">
    <name type="scientific">Cuscuta epithymum</name>
    <dbReference type="NCBI Taxonomy" id="186058"/>
    <lineage>
        <taxon>Eukaryota</taxon>
        <taxon>Viridiplantae</taxon>
        <taxon>Streptophyta</taxon>
        <taxon>Embryophyta</taxon>
        <taxon>Tracheophyta</taxon>
        <taxon>Spermatophyta</taxon>
        <taxon>Magnoliopsida</taxon>
        <taxon>eudicotyledons</taxon>
        <taxon>Gunneridae</taxon>
        <taxon>Pentapetalae</taxon>
        <taxon>asterids</taxon>
        <taxon>lamiids</taxon>
        <taxon>Solanales</taxon>
        <taxon>Convolvulaceae</taxon>
        <taxon>Cuscuteae</taxon>
        <taxon>Cuscuta</taxon>
        <taxon>Cuscuta subgen. Cuscuta</taxon>
    </lineage>
</organism>